<dbReference type="Gene3D" id="3.30.420.100">
    <property type="match status" value="1"/>
</dbReference>
<keyword evidence="2 7" id="KW-0699">rRNA-binding</keyword>
<protein>
    <recommendedName>
        <fullName evidence="6 7">Large ribosomal subunit protein uL18</fullName>
    </recommendedName>
</protein>
<comment type="subunit">
    <text evidence="7">Part of the 50S ribosomal subunit; part of the 5S rRNA/L5/L18/L25 subcomplex. Contacts the 5S and 23S rRNAs.</text>
</comment>
<dbReference type="AlphaFoldDB" id="A0A1F5G1I7"/>
<evidence type="ECO:0000256" key="6">
    <source>
        <dbReference type="ARBA" id="ARBA00035197"/>
    </source>
</evidence>
<organism evidence="8 9">
    <name type="scientific">Candidatus Curtissbacteria bacterium RBG_16_39_7</name>
    <dbReference type="NCBI Taxonomy" id="1797707"/>
    <lineage>
        <taxon>Bacteria</taxon>
        <taxon>Candidatus Curtissiibacteriota</taxon>
    </lineage>
</organism>
<evidence type="ECO:0000256" key="7">
    <source>
        <dbReference type="HAMAP-Rule" id="MF_01337"/>
    </source>
</evidence>
<dbReference type="GO" id="GO:0022625">
    <property type="term" value="C:cytosolic large ribosomal subunit"/>
    <property type="evidence" value="ECO:0007669"/>
    <property type="project" value="TreeGrafter"/>
</dbReference>
<dbReference type="FunFam" id="3.30.420.100:FF:000001">
    <property type="entry name" value="50S ribosomal protein L18"/>
    <property type="match status" value="1"/>
</dbReference>
<dbReference type="PANTHER" id="PTHR12899">
    <property type="entry name" value="39S RIBOSOMAL PROTEIN L18, MITOCHONDRIAL"/>
    <property type="match status" value="1"/>
</dbReference>
<evidence type="ECO:0000256" key="5">
    <source>
        <dbReference type="ARBA" id="ARBA00023274"/>
    </source>
</evidence>
<gene>
    <name evidence="7" type="primary">rplR</name>
    <name evidence="8" type="ORF">A2Z23_01535</name>
</gene>
<dbReference type="InterPro" id="IPR057268">
    <property type="entry name" value="Ribosomal_L18"/>
</dbReference>
<comment type="caution">
    <text evidence="8">The sequence shown here is derived from an EMBL/GenBank/DDBJ whole genome shotgun (WGS) entry which is preliminary data.</text>
</comment>
<evidence type="ECO:0000313" key="9">
    <source>
        <dbReference type="Proteomes" id="UP000176628"/>
    </source>
</evidence>
<keyword evidence="4 7" id="KW-0689">Ribosomal protein</keyword>
<comment type="function">
    <text evidence="7">This is one of the proteins that bind and probably mediate the attachment of the 5S RNA into the large ribosomal subunit, where it forms part of the central protuberance.</text>
</comment>
<evidence type="ECO:0000313" key="8">
    <source>
        <dbReference type="EMBL" id="OGD85736.1"/>
    </source>
</evidence>
<dbReference type="Pfam" id="PF00861">
    <property type="entry name" value="Ribosomal_L18p"/>
    <property type="match status" value="1"/>
</dbReference>
<dbReference type="InterPro" id="IPR005484">
    <property type="entry name" value="Ribosomal_uL18_bac/plant/anim"/>
</dbReference>
<name>A0A1F5G1I7_9BACT</name>
<dbReference type="Proteomes" id="UP000176628">
    <property type="component" value="Unassembled WGS sequence"/>
</dbReference>
<dbReference type="GO" id="GO:0008097">
    <property type="term" value="F:5S rRNA binding"/>
    <property type="evidence" value="ECO:0007669"/>
    <property type="project" value="TreeGrafter"/>
</dbReference>
<reference evidence="8 9" key="1">
    <citation type="journal article" date="2016" name="Nat. Commun.">
        <title>Thousands of microbial genomes shed light on interconnected biogeochemical processes in an aquifer system.</title>
        <authorList>
            <person name="Anantharaman K."/>
            <person name="Brown C.T."/>
            <person name="Hug L.A."/>
            <person name="Sharon I."/>
            <person name="Castelle C.J."/>
            <person name="Probst A.J."/>
            <person name="Thomas B.C."/>
            <person name="Singh A."/>
            <person name="Wilkins M.J."/>
            <person name="Karaoz U."/>
            <person name="Brodie E.L."/>
            <person name="Williams K.H."/>
            <person name="Hubbard S.S."/>
            <person name="Banfield J.F."/>
        </authorList>
    </citation>
    <scope>NUCLEOTIDE SEQUENCE [LARGE SCALE GENOMIC DNA]</scope>
</reference>
<dbReference type="InterPro" id="IPR004389">
    <property type="entry name" value="Ribosomal_uL18_bac-type"/>
</dbReference>
<evidence type="ECO:0000256" key="2">
    <source>
        <dbReference type="ARBA" id="ARBA00022730"/>
    </source>
</evidence>
<dbReference type="NCBIfam" id="TIGR00060">
    <property type="entry name" value="L18_bact"/>
    <property type="match status" value="1"/>
</dbReference>
<dbReference type="GO" id="GO:0006412">
    <property type="term" value="P:translation"/>
    <property type="evidence" value="ECO:0007669"/>
    <property type="project" value="UniProtKB-UniRule"/>
</dbReference>
<evidence type="ECO:0000256" key="3">
    <source>
        <dbReference type="ARBA" id="ARBA00022884"/>
    </source>
</evidence>
<dbReference type="GO" id="GO:0003735">
    <property type="term" value="F:structural constituent of ribosome"/>
    <property type="evidence" value="ECO:0007669"/>
    <property type="project" value="InterPro"/>
</dbReference>
<sequence length="115" mass="13203">MIEKKERRERKAEQIRRKISGNKKMPRLSVFRSVKHIYAQIIDDQKGETLVAAREKELKDNKGTKSERAKKIGLLLAQKALKVGIKKVVFDRNGYLYHGRVRALAQGAREGGLNF</sequence>
<accession>A0A1F5G1I7</accession>
<dbReference type="EMBL" id="MFAV01000046">
    <property type="protein sequence ID" value="OGD85736.1"/>
    <property type="molecule type" value="Genomic_DNA"/>
</dbReference>
<proteinExistence type="inferred from homology"/>
<keyword evidence="3 7" id="KW-0694">RNA-binding</keyword>
<evidence type="ECO:0000256" key="1">
    <source>
        <dbReference type="ARBA" id="ARBA00007116"/>
    </source>
</evidence>
<comment type="similarity">
    <text evidence="1 7">Belongs to the universal ribosomal protein uL18 family.</text>
</comment>
<dbReference type="SUPFAM" id="SSF53137">
    <property type="entry name" value="Translational machinery components"/>
    <property type="match status" value="1"/>
</dbReference>
<dbReference type="HAMAP" id="MF_01337_B">
    <property type="entry name" value="Ribosomal_uL18_B"/>
    <property type="match status" value="1"/>
</dbReference>
<dbReference type="PANTHER" id="PTHR12899:SF3">
    <property type="entry name" value="LARGE RIBOSOMAL SUBUNIT PROTEIN UL18M"/>
    <property type="match status" value="1"/>
</dbReference>
<dbReference type="CDD" id="cd00432">
    <property type="entry name" value="Ribosomal_L18_L5e"/>
    <property type="match status" value="1"/>
</dbReference>
<keyword evidence="5 7" id="KW-0687">Ribonucleoprotein</keyword>
<evidence type="ECO:0000256" key="4">
    <source>
        <dbReference type="ARBA" id="ARBA00022980"/>
    </source>
</evidence>